<feature type="transmembrane region" description="Helical" evidence="1">
    <location>
        <begin position="349"/>
        <end position="374"/>
    </location>
</feature>
<evidence type="ECO:0008006" key="3">
    <source>
        <dbReference type="Google" id="ProtNLM"/>
    </source>
</evidence>
<dbReference type="InterPro" id="IPR011989">
    <property type="entry name" value="ARM-like"/>
</dbReference>
<dbReference type="VEuPathDB" id="FungiDB:H310_14771"/>
<reference evidence="2" key="1">
    <citation type="submission" date="2013-12" db="EMBL/GenBank/DDBJ databases">
        <title>The Genome Sequence of Aphanomyces invadans NJM9701.</title>
        <authorList>
            <consortium name="The Broad Institute Genomics Platform"/>
            <person name="Russ C."/>
            <person name="Tyler B."/>
            <person name="van West P."/>
            <person name="Dieguez-Uribeondo J."/>
            <person name="Young S.K."/>
            <person name="Zeng Q."/>
            <person name="Gargeya S."/>
            <person name="Fitzgerald M."/>
            <person name="Abouelleil A."/>
            <person name="Alvarado L."/>
            <person name="Chapman S.B."/>
            <person name="Gainer-Dewar J."/>
            <person name="Goldberg J."/>
            <person name="Griggs A."/>
            <person name="Gujja S."/>
            <person name="Hansen M."/>
            <person name="Howarth C."/>
            <person name="Imamovic A."/>
            <person name="Ireland A."/>
            <person name="Larimer J."/>
            <person name="McCowan C."/>
            <person name="Murphy C."/>
            <person name="Pearson M."/>
            <person name="Poon T.W."/>
            <person name="Priest M."/>
            <person name="Roberts A."/>
            <person name="Saif S."/>
            <person name="Shea T."/>
            <person name="Sykes S."/>
            <person name="Wortman J."/>
            <person name="Nusbaum C."/>
            <person name="Birren B."/>
        </authorList>
    </citation>
    <scope>NUCLEOTIDE SEQUENCE [LARGE SCALE GENOMIC DNA]</scope>
    <source>
        <strain evidence="2">NJM9701</strain>
    </source>
</reference>
<dbReference type="SUPFAM" id="SSF48371">
    <property type="entry name" value="ARM repeat"/>
    <property type="match status" value="1"/>
</dbReference>
<dbReference type="GeneID" id="20091821"/>
<evidence type="ECO:0000256" key="1">
    <source>
        <dbReference type="SAM" id="Phobius"/>
    </source>
</evidence>
<sequence length="378" mass="43717">MLRRPTAPMHSTMGGLHEKIRSCHNTLRNRHSTPAACSGSLDQVGECLAFHNDRRSLNVEHFLSTFDYVVDSIVVRLEERRTHTQVLLSIIKLCYVCSLFCGELFRPIADRIVVHVILVCSHVDARVATKAKECLTTFTETVSYDLRLIVQAADNLSSDEDLIQYCTTFVGQIPIILETWDTQEYKDIDLFPLIANCLVNDHPHIRKVGYAPLAMLYEYQRTQHDESSLVHAYLEQFSKQTVDEIFREVPSSSLAQAIRPLVRRPSHYFPAMKKQMQSPVLSRRLQFSSVSPSPSYQDLRHRRQNLYDDDVPRSAFKKRPSHTSHRRSPYVATAYRRSHGRTTSLVQRILAWVWFWIVVLLAAFGFMSLLWFIWTTYA</sequence>
<protein>
    <recommendedName>
        <fullName evidence="3">CLASP N-terminal domain-containing protein</fullName>
    </recommendedName>
</protein>
<keyword evidence="1" id="KW-0812">Transmembrane</keyword>
<accession>A0A024T8V6</accession>
<organism evidence="2">
    <name type="scientific">Aphanomyces invadans</name>
    <dbReference type="NCBI Taxonomy" id="157072"/>
    <lineage>
        <taxon>Eukaryota</taxon>
        <taxon>Sar</taxon>
        <taxon>Stramenopiles</taxon>
        <taxon>Oomycota</taxon>
        <taxon>Saprolegniomycetes</taxon>
        <taxon>Saprolegniales</taxon>
        <taxon>Verrucalvaceae</taxon>
        <taxon>Aphanomyces</taxon>
    </lineage>
</organism>
<evidence type="ECO:0000313" key="2">
    <source>
        <dbReference type="EMBL" id="ETV90448.1"/>
    </source>
</evidence>
<dbReference type="Gene3D" id="1.25.10.10">
    <property type="entry name" value="Leucine-rich Repeat Variant"/>
    <property type="match status" value="1"/>
</dbReference>
<keyword evidence="1" id="KW-0472">Membrane</keyword>
<dbReference type="AlphaFoldDB" id="A0A024T8V6"/>
<gene>
    <name evidence="2" type="ORF">H310_14771</name>
</gene>
<dbReference type="RefSeq" id="XP_008880922.1">
    <property type="nucleotide sequence ID" value="XM_008882700.1"/>
</dbReference>
<dbReference type="OrthoDB" id="74857at2759"/>
<dbReference type="EMBL" id="KI914037">
    <property type="protein sequence ID" value="ETV90448.1"/>
    <property type="molecule type" value="Genomic_DNA"/>
</dbReference>
<proteinExistence type="predicted"/>
<name>A0A024T8V6_9STRA</name>
<dbReference type="InterPro" id="IPR016024">
    <property type="entry name" value="ARM-type_fold"/>
</dbReference>
<keyword evidence="1" id="KW-1133">Transmembrane helix</keyword>